<name>A0A3S3PMV0_9SPHI</name>
<dbReference type="AlphaFoldDB" id="A0A3S3PMV0"/>
<accession>A0A3S3PMV0</accession>
<gene>
    <name evidence="2" type="ORF">DPV69_15835</name>
</gene>
<keyword evidence="3" id="KW-1185">Reference proteome</keyword>
<dbReference type="Proteomes" id="UP000284120">
    <property type="component" value="Unassembled WGS sequence"/>
</dbReference>
<protein>
    <submittedName>
        <fullName evidence="2">Uncharacterized protein</fullName>
    </submittedName>
</protein>
<comment type="caution">
    <text evidence="2">The sequence shown here is derived from an EMBL/GenBank/DDBJ whole genome shotgun (WGS) entry which is preliminary data.</text>
</comment>
<evidence type="ECO:0000313" key="2">
    <source>
        <dbReference type="EMBL" id="RWU05613.1"/>
    </source>
</evidence>
<organism evidence="2 3">
    <name type="scientific">Pedobacter chitinilyticus</name>
    <dbReference type="NCBI Taxonomy" id="2233776"/>
    <lineage>
        <taxon>Bacteria</taxon>
        <taxon>Pseudomonadati</taxon>
        <taxon>Bacteroidota</taxon>
        <taxon>Sphingobacteriia</taxon>
        <taxon>Sphingobacteriales</taxon>
        <taxon>Sphingobacteriaceae</taxon>
        <taxon>Pedobacter</taxon>
    </lineage>
</organism>
<dbReference type="RefSeq" id="WP_162926648.1">
    <property type="nucleotide sequence ID" value="NZ_SAYW01000005.1"/>
</dbReference>
<evidence type="ECO:0000313" key="3">
    <source>
        <dbReference type="Proteomes" id="UP000284120"/>
    </source>
</evidence>
<keyword evidence="1" id="KW-0812">Transmembrane</keyword>
<dbReference type="EMBL" id="SAYW01000005">
    <property type="protein sequence ID" value="RWU05613.1"/>
    <property type="molecule type" value="Genomic_DNA"/>
</dbReference>
<keyword evidence="1" id="KW-0472">Membrane</keyword>
<evidence type="ECO:0000256" key="1">
    <source>
        <dbReference type="SAM" id="Phobius"/>
    </source>
</evidence>
<proteinExistence type="predicted"/>
<keyword evidence="1" id="KW-1133">Transmembrane helix</keyword>
<sequence>MILQQGGVVMIANLHSANATFYKAKSKSTVKSSTYKERVKADRIVMVLMLLGTIAFAVFGM</sequence>
<feature type="transmembrane region" description="Helical" evidence="1">
    <location>
        <begin position="41"/>
        <end position="59"/>
    </location>
</feature>
<reference evidence="2 3" key="1">
    <citation type="submission" date="2018-06" db="EMBL/GenBank/DDBJ databases">
        <title>Pedobacter endophyticus sp. nov., an endophytic bacterium isolated from a leaf of Triticum aestivum.</title>
        <authorList>
            <person name="Zhang L."/>
        </authorList>
    </citation>
    <scope>NUCLEOTIDE SEQUENCE [LARGE SCALE GENOMIC DNA]</scope>
    <source>
        <strain evidence="2 3">CM134L-2</strain>
    </source>
</reference>